<comment type="caution">
    <text evidence="1">The sequence shown here is derived from an EMBL/GenBank/DDBJ whole genome shotgun (WGS) entry which is preliminary data.</text>
</comment>
<dbReference type="SMART" id="SM00175">
    <property type="entry name" value="RAB"/>
    <property type="match status" value="1"/>
</dbReference>
<dbReference type="PROSITE" id="PS51421">
    <property type="entry name" value="RAS"/>
    <property type="match status" value="1"/>
</dbReference>
<protein>
    <submittedName>
        <fullName evidence="1">RAB GTPase homolog A6A</fullName>
    </submittedName>
</protein>
<dbReference type="InterPro" id="IPR027417">
    <property type="entry name" value="P-loop_NTPase"/>
</dbReference>
<evidence type="ECO:0000313" key="2">
    <source>
        <dbReference type="Proteomes" id="UP000325081"/>
    </source>
</evidence>
<dbReference type="GO" id="GO:0003924">
    <property type="term" value="F:GTPase activity"/>
    <property type="evidence" value="ECO:0007669"/>
    <property type="project" value="InterPro"/>
</dbReference>
<reference evidence="2" key="1">
    <citation type="journal article" date="2019" name="Curr. Biol.">
        <title>Genome Sequence of Striga asiatica Provides Insight into the Evolution of Plant Parasitism.</title>
        <authorList>
            <person name="Yoshida S."/>
            <person name="Kim S."/>
            <person name="Wafula E.K."/>
            <person name="Tanskanen J."/>
            <person name="Kim Y.M."/>
            <person name="Honaas L."/>
            <person name="Yang Z."/>
            <person name="Spallek T."/>
            <person name="Conn C.E."/>
            <person name="Ichihashi Y."/>
            <person name="Cheong K."/>
            <person name="Cui S."/>
            <person name="Der J.P."/>
            <person name="Gundlach H."/>
            <person name="Jiao Y."/>
            <person name="Hori C."/>
            <person name="Ishida J.K."/>
            <person name="Kasahara H."/>
            <person name="Kiba T."/>
            <person name="Kim M.S."/>
            <person name="Koo N."/>
            <person name="Laohavisit A."/>
            <person name="Lee Y.H."/>
            <person name="Lumba S."/>
            <person name="McCourt P."/>
            <person name="Mortimer J.C."/>
            <person name="Mutuku J.M."/>
            <person name="Nomura T."/>
            <person name="Sasaki-Sekimoto Y."/>
            <person name="Seto Y."/>
            <person name="Wang Y."/>
            <person name="Wakatake T."/>
            <person name="Sakakibara H."/>
            <person name="Demura T."/>
            <person name="Yamaguchi S."/>
            <person name="Yoneyama K."/>
            <person name="Manabe R.I."/>
            <person name="Nelson D.C."/>
            <person name="Schulman A.H."/>
            <person name="Timko M.P."/>
            <person name="dePamphilis C.W."/>
            <person name="Choi D."/>
            <person name="Shirasu K."/>
        </authorList>
    </citation>
    <scope>NUCLEOTIDE SEQUENCE [LARGE SCALE GENOMIC DNA]</scope>
    <source>
        <strain evidence="2">cv. UVA1</strain>
    </source>
</reference>
<dbReference type="InterPro" id="IPR001806">
    <property type="entry name" value="Small_GTPase"/>
</dbReference>
<sequence length="112" mass="12656">MVVVLVGNKSDLTKSREVDMEDGKCLAQLESLSFMETSTKENLNVEEAFFQMITRIFEITRKKSLLESNKMSDHDQATSASADQTVLKLEKKEIICIDELSATKQNSHCCSY</sequence>
<dbReference type="OrthoDB" id="9989112at2759"/>
<keyword evidence="2" id="KW-1185">Reference proteome</keyword>
<dbReference type="Proteomes" id="UP000325081">
    <property type="component" value="Unassembled WGS sequence"/>
</dbReference>
<dbReference type="Pfam" id="PF00071">
    <property type="entry name" value="Ras"/>
    <property type="match status" value="1"/>
</dbReference>
<dbReference type="SUPFAM" id="SSF52540">
    <property type="entry name" value="P-loop containing nucleoside triphosphate hydrolases"/>
    <property type="match status" value="1"/>
</dbReference>
<dbReference type="InterPro" id="IPR050209">
    <property type="entry name" value="Rab_GTPases_membrane_traffic"/>
</dbReference>
<dbReference type="GO" id="GO:0005525">
    <property type="term" value="F:GTP binding"/>
    <property type="evidence" value="ECO:0007669"/>
    <property type="project" value="InterPro"/>
</dbReference>
<gene>
    <name evidence="1" type="ORF">STAS_08478</name>
</gene>
<evidence type="ECO:0000313" key="1">
    <source>
        <dbReference type="EMBL" id="GER32409.1"/>
    </source>
</evidence>
<dbReference type="Gene3D" id="3.40.50.300">
    <property type="entry name" value="P-loop containing nucleotide triphosphate hydrolases"/>
    <property type="match status" value="1"/>
</dbReference>
<name>A0A5A7PI06_STRAF</name>
<dbReference type="PANTHER" id="PTHR47979">
    <property type="entry name" value="DRAB11-RELATED"/>
    <property type="match status" value="1"/>
</dbReference>
<dbReference type="PROSITE" id="PS51419">
    <property type="entry name" value="RAB"/>
    <property type="match status" value="1"/>
</dbReference>
<dbReference type="EMBL" id="BKCP01004605">
    <property type="protein sequence ID" value="GER32409.1"/>
    <property type="molecule type" value="Genomic_DNA"/>
</dbReference>
<organism evidence="1 2">
    <name type="scientific">Striga asiatica</name>
    <name type="common">Asiatic witchweed</name>
    <name type="synonym">Buchnera asiatica</name>
    <dbReference type="NCBI Taxonomy" id="4170"/>
    <lineage>
        <taxon>Eukaryota</taxon>
        <taxon>Viridiplantae</taxon>
        <taxon>Streptophyta</taxon>
        <taxon>Embryophyta</taxon>
        <taxon>Tracheophyta</taxon>
        <taxon>Spermatophyta</taxon>
        <taxon>Magnoliopsida</taxon>
        <taxon>eudicotyledons</taxon>
        <taxon>Gunneridae</taxon>
        <taxon>Pentapetalae</taxon>
        <taxon>asterids</taxon>
        <taxon>lamiids</taxon>
        <taxon>Lamiales</taxon>
        <taxon>Orobanchaceae</taxon>
        <taxon>Buchnereae</taxon>
        <taxon>Striga</taxon>
    </lineage>
</organism>
<accession>A0A5A7PI06</accession>
<proteinExistence type="predicted"/>
<dbReference type="AlphaFoldDB" id="A0A5A7PI06"/>